<keyword evidence="1" id="KW-0812">Transmembrane</keyword>
<reference evidence="2" key="1">
    <citation type="submission" date="2014-11" db="EMBL/GenBank/DDBJ databases">
        <authorList>
            <person name="Amaro Gonzalez C."/>
        </authorList>
    </citation>
    <scope>NUCLEOTIDE SEQUENCE</scope>
</reference>
<organism evidence="2">
    <name type="scientific">Anguilla anguilla</name>
    <name type="common">European freshwater eel</name>
    <name type="synonym">Muraena anguilla</name>
    <dbReference type="NCBI Taxonomy" id="7936"/>
    <lineage>
        <taxon>Eukaryota</taxon>
        <taxon>Metazoa</taxon>
        <taxon>Chordata</taxon>
        <taxon>Craniata</taxon>
        <taxon>Vertebrata</taxon>
        <taxon>Euteleostomi</taxon>
        <taxon>Actinopterygii</taxon>
        <taxon>Neopterygii</taxon>
        <taxon>Teleostei</taxon>
        <taxon>Anguilliformes</taxon>
        <taxon>Anguillidae</taxon>
        <taxon>Anguilla</taxon>
    </lineage>
</organism>
<evidence type="ECO:0000313" key="2">
    <source>
        <dbReference type="EMBL" id="JAH71328.1"/>
    </source>
</evidence>
<proteinExistence type="predicted"/>
<dbReference type="EMBL" id="GBXM01037249">
    <property type="protein sequence ID" value="JAH71328.1"/>
    <property type="molecule type" value="Transcribed_RNA"/>
</dbReference>
<reference evidence="2" key="2">
    <citation type="journal article" date="2015" name="Fish Shellfish Immunol.">
        <title>Early steps in the European eel (Anguilla anguilla)-Vibrio vulnificus interaction in the gills: Role of the RtxA13 toxin.</title>
        <authorList>
            <person name="Callol A."/>
            <person name="Pajuelo D."/>
            <person name="Ebbesson L."/>
            <person name="Teles M."/>
            <person name="MacKenzie S."/>
            <person name="Amaro C."/>
        </authorList>
    </citation>
    <scope>NUCLEOTIDE SEQUENCE</scope>
</reference>
<evidence type="ECO:0000256" key="1">
    <source>
        <dbReference type="SAM" id="Phobius"/>
    </source>
</evidence>
<name>A0A0E9V269_ANGAN</name>
<sequence length="24" mass="2837">MKVIIFCLAFYYISVMYLYGTIPS</sequence>
<keyword evidence="1" id="KW-0472">Membrane</keyword>
<protein>
    <submittedName>
        <fullName evidence="2">Uncharacterized protein</fullName>
    </submittedName>
</protein>
<keyword evidence="1" id="KW-1133">Transmembrane helix</keyword>
<dbReference type="AlphaFoldDB" id="A0A0E9V269"/>
<feature type="transmembrane region" description="Helical" evidence="1">
    <location>
        <begin position="5"/>
        <end position="22"/>
    </location>
</feature>
<accession>A0A0E9V269</accession>